<dbReference type="Gene3D" id="3.20.20.70">
    <property type="entry name" value="Aldolase class I"/>
    <property type="match status" value="1"/>
</dbReference>
<evidence type="ECO:0000256" key="4">
    <source>
        <dbReference type="ARBA" id="ARBA00023239"/>
    </source>
</evidence>
<evidence type="ECO:0000313" key="9">
    <source>
        <dbReference type="Proteomes" id="UP000273854"/>
    </source>
</evidence>
<comment type="pathway">
    <text evidence="1">Carbohydrate degradation; 2-deoxy-D-ribose 1-phosphate degradation; D-glyceraldehyde 3-phosphate and acetaldehyde from 2-deoxy-alpha-D-ribose 1-phosphate: step 2/2.</text>
</comment>
<evidence type="ECO:0000256" key="5">
    <source>
        <dbReference type="ARBA" id="ARBA00023270"/>
    </source>
</evidence>
<name>A0A3M5P316_PSEVI</name>
<dbReference type="GO" id="GO:0005737">
    <property type="term" value="C:cytoplasm"/>
    <property type="evidence" value="ECO:0007669"/>
    <property type="project" value="InterPro"/>
</dbReference>
<keyword evidence="5" id="KW-0704">Schiff base</keyword>
<dbReference type="Pfam" id="PF01791">
    <property type="entry name" value="DeoC"/>
    <property type="match status" value="1"/>
</dbReference>
<dbReference type="AlphaFoldDB" id="A0A3M5P316"/>
<dbReference type="InterPro" id="IPR011343">
    <property type="entry name" value="DeoC"/>
</dbReference>
<sequence length="275" mass="29577">MTAITADNEQLARQAIALMELFALNHDDTERRIVGICERALTPFGPVAAVCVYPRFVLRARTTLDRLQAPRVNVIAVVNFPNGGTGIEAAVSETSMALMAGADEIDVVYPFSALICGDQHVGGELISACKSVLDRDVKLTVTLETGELRDSQIIHDACRSAIEAGADFLKTSTGKAARHASPQAARIMLESIGDVGGQVGFKAAGGLRTFEEARVFIQLAQARFGSHWISRERVRMGGSSLLDDLLMQLGVHGMLDRQAIIQGKKRPGKEPGQKP</sequence>
<dbReference type="InterPro" id="IPR013785">
    <property type="entry name" value="Aldolase_TIM"/>
</dbReference>
<evidence type="ECO:0000256" key="1">
    <source>
        <dbReference type="ARBA" id="ARBA00004816"/>
    </source>
</evidence>
<accession>A0A3M5P316</accession>
<evidence type="ECO:0000256" key="7">
    <source>
        <dbReference type="NCBIfam" id="TIGR00126"/>
    </source>
</evidence>
<dbReference type="SMART" id="SM01133">
    <property type="entry name" value="DeoC"/>
    <property type="match status" value="1"/>
</dbReference>
<dbReference type="NCBIfam" id="TIGR00126">
    <property type="entry name" value="deoC"/>
    <property type="match status" value="1"/>
</dbReference>
<dbReference type="InterPro" id="IPR002915">
    <property type="entry name" value="DeoC/FbaB/LacD_aldolase"/>
</dbReference>
<dbReference type="RefSeq" id="WP_122209627.1">
    <property type="nucleotide sequence ID" value="NZ_RBTP01000062.1"/>
</dbReference>
<dbReference type="EMBL" id="RBTP01000062">
    <property type="protein sequence ID" value="RMT78862.1"/>
    <property type="molecule type" value="Genomic_DNA"/>
</dbReference>
<comment type="caution">
    <text evidence="8">The sequence shown here is derived from an EMBL/GenBank/DDBJ whole genome shotgun (WGS) entry which is preliminary data.</text>
</comment>
<reference evidence="8 9" key="1">
    <citation type="submission" date="2018-08" db="EMBL/GenBank/DDBJ databases">
        <title>Recombination of ecologically and evolutionarily significant loci maintains genetic cohesion in the Pseudomonas syringae species complex.</title>
        <authorList>
            <person name="Dillon M."/>
            <person name="Thakur S."/>
            <person name="Almeida R.N.D."/>
            <person name="Weir B.S."/>
            <person name="Guttman D.S."/>
        </authorList>
    </citation>
    <scope>NUCLEOTIDE SEQUENCE [LARGE SCALE GENOMIC DNA]</scope>
    <source>
        <strain evidence="8 9">ICMP 19473</strain>
    </source>
</reference>
<dbReference type="PIRSF" id="PIRSF001357">
    <property type="entry name" value="DeoC"/>
    <property type="match status" value="1"/>
</dbReference>
<protein>
    <recommendedName>
        <fullName evidence="3 7">Deoxyribose-phosphate aldolase</fullName>
        <ecNumber evidence="3 7">4.1.2.4</ecNumber>
    </recommendedName>
</protein>
<evidence type="ECO:0000256" key="2">
    <source>
        <dbReference type="ARBA" id="ARBA00009473"/>
    </source>
</evidence>
<evidence type="ECO:0000256" key="6">
    <source>
        <dbReference type="ARBA" id="ARBA00048791"/>
    </source>
</evidence>
<dbReference type="PANTHER" id="PTHR10889">
    <property type="entry name" value="DEOXYRIBOSE-PHOSPHATE ALDOLASE"/>
    <property type="match status" value="1"/>
</dbReference>
<dbReference type="GO" id="GO:0004139">
    <property type="term" value="F:deoxyribose-phosphate aldolase activity"/>
    <property type="evidence" value="ECO:0007669"/>
    <property type="project" value="UniProtKB-UniRule"/>
</dbReference>
<dbReference type="Proteomes" id="UP000273854">
    <property type="component" value="Unassembled WGS sequence"/>
</dbReference>
<dbReference type="SUPFAM" id="SSF51569">
    <property type="entry name" value="Aldolase"/>
    <property type="match status" value="1"/>
</dbReference>
<evidence type="ECO:0000256" key="3">
    <source>
        <dbReference type="ARBA" id="ARBA00012515"/>
    </source>
</evidence>
<evidence type="ECO:0000313" key="8">
    <source>
        <dbReference type="EMBL" id="RMT78862.1"/>
    </source>
</evidence>
<gene>
    <name evidence="8" type="ORF">ALP40_03138</name>
</gene>
<dbReference type="PANTHER" id="PTHR10889:SF3">
    <property type="entry name" value="DEOXYRIBOSE-PHOSPHATE ALDOLASE"/>
    <property type="match status" value="1"/>
</dbReference>
<comment type="catalytic activity">
    <reaction evidence="6">
        <text>2-deoxy-D-ribose 5-phosphate = D-glyceraldehyde 3-phosphate + acetaldehyde</text>
        <dbReference type="Rhea" id="RHEA:12821"/>
        <dbReference type="ChEBI" id="CHEBI:15343"/>
        <dbReference type="ChEBI" id="CHEBI:59776"/>
        <dbReference type="ChEBI" id="CHEBI:62877"/>
        <dbReference type="EC" id="4.1.2.4"/>
    </reaction>
</comment>
<proteinExistence type="inferred from homology"/>
<dbReference type="CDD" id="cd00959">
    <property type="entry name" value="DeoC"/>
    <property type="match status" value="1"/>
</dbReference>
<dbReference type="GO" id="GO:0016052">
    <property type="term" value="P:carbohydrate catabolic process"/>
    <property type="evidence" value="ECO:0007669"/>
    <property type="project" value="TreeGrafter"/>
</dbReference>
<dbReference type="OrthoDB" id="6579831at2"/>
<organism evidence="8 9">
    <name type="scientific">Pseudomonas viridiflava</name>
    <name type="common">Phytomonas viridiflava</name>
    <dbReference type="NCBI Taxonomy" id="33069"/>
    <lineage>
        <taxon>Bacteria</taxon>
        <taxon>Pseudomonadati</taxon>
        <taxon>Pseudomonadota</taxon>
        <taxon>Gammaproteobacteria</taxon>
        <taxon>Pseudomonadales</taxon>
        <taxon>Pseudomonadaceae</taxon>
        <taxon>Pseudomonas</taxon>
    </lineage>
</organism>
<dbReference type="EC" id="4.1.2.4" evidence="3 7"/>
<comment type="similarity">
    <text evidence="2">Belongs to the DeoC/FbaB aldolase family. DeoC type 2 subfamily.</text>
</comment>
<keyword evidence="4" id="KW-0456">Lyase</keyword>
<dbReference type="GO" id="GO:0009264">
    <property type="term" value="P:deoxyribonucleotide catabolic process"/>
    <property type="evidence" value="ECO:0007669"/>
    <property type="project" value="UniProtKB-UniRule"/>
</dbReference>